<evidence type="ECO:0000256" key="5">
    <source>
        <dbReference type="ARBA" id="ARBA00022764"/>
    </source>
</evidence>
<keyword evidence="6" id="KW-0249">Electron transport</keyword>
<keyword evidence="8" id="KW-0732">Signal</keyword>
<gene>
    <name evidence="10" type="ORF">IGS68_34975</name>
</gene>
<protein>
    <submittedName>
        <fullName evidence="10">Cupredoxin domain-containing protein</fullName>
    </submittedName>
</protein>
<reference evidence="10" key="1">
    <citation type="submission" date="2021-02" db="EMBL/GenBank/DDBJ databases">
        <title>Skermanella TT6 skin isolate.</title>
        <authorList>
            <person name="Lee K."/>
            <person name="Ganzorig M."/>
        </authorList>
    </citation>
    <scope>NUCLEOTIDE SEQUENCE</scope>
    <source>
        <strain evidence="10">TT6</strain>
    </source>
</reference>
<dbReference type="Gene3D" id="2.60.40.420">
    <property type="entry name" value="Cupredoxins - blue copper proteins"/>
    <property type="match status" value="1"/>
</dbReference>
<evidence type="ECO:0000256" key="6">
    <source>
        <dbReference type="ARBA" id="ARBA00022982"/>
    </source>
</evidence>
<dbReference type="InterPro" id="IPR052721">
    <property type="entry name" value="ET_Amicyanin"/>
</dbReference>
<feature type="chain" id="PRO_5045344108" evidence="8">
    <location>
        <begin position="27"/>
        <end position="110"/>
    </location>
</feature>
<comment type="subcellular location">
    <subcellularLocation>
        <location evidence="2">Periplasm</location>
    </subcellularLocation>
</comment>
<name>A0ABX7BHW7_9PROT</name>
<dbReference type="InterPro" id="IPR000923">
    <property type="entry name" value="BlueCu_1"/>
</dbReference>
<keyword evidence="7" id="KW-0186">Copper</keyword>
<evidence type="ECO:0000256" key="3">
    <source>
        <dbReference type="ARBA" id="ARBA00022448"/>
    </source>
</evidence>
<keyword evidence="4" id="KW-0479">Metal-binding</keyword>
<dbReference type="SUPFAM" id="SSF49503">
    <property type="entry name" value="Cupredoxins"/>
    <property type="match status" value="1"/>
</dbReference>
<feature type="signal peptide" evidence="8">
    <location>
        <begin position="1"/>
        <end position="26"/>
    </location>
</feature>
<dbReference type="PANTHER" id="PTHR36507:SF1">
    <property type="entry name" value="BLL1555 PROTEIN"/>
    <property type="match status" value="1"/>
</dbReference>
<dbReference type="PRINTS" id="PR00155">
    <property type="entry name" value="AMICYANIN"/>
</dbReference>
<keyword evidence="11" id="KW-1185">Reference proteome</keyword>
<dbReference type="Proteomes" id="UP000595197">
    <property type="component" value="Plasmid pTT6-4"/>
</dbReference>
<evidence type="ECO:0000256" key="4">
    <source>
        <dbReference type="ARBA" id="ARBA00022723"/>
    </source>
</evidence>
<dbReference type="PANTHER" id="PTHR36507">
    <property type="entry name" value="BLL1555 PROTEIN"/>
    <property type="match status" value="1"/>
</dbReference>
<feature type="domain" description="Blue (type 1) copper" evidence="9">
    <location>
        <begin position="31"/>
        <end position="108"/>
    </location>
</feature>
<dbReference type="InterPro" id="IPR002386">
    <property type="entry name" value="Amicyanin/Pseudoazurin"/>
</dbReference>
<keyword evidence="5" id="KW-0574">Periplasm</keyword>
<proteinExistence type="predicted"/>
<sequence>MNTTTTVALAILLAAVAAVSGTEALAETAIGQKGKQFSQDAITVKAGDEVTFVNDDTIAHNITVKDPSGGNRTGELQKPGTRTDLAFDKAGVHEVRCAIHPKMKMTVTAQ</sequence>
<comment type="cofactor">
    <cofactor evidence="1">
        <name>Cu cation</name>
        <dbReference type="ChEBI" id="CHEBI:23378"/>
    </cofactor>
</comment>
<evidence type="ECO:0000313" key="11">
    <source>
        <dbReference type="Proteomes" id="UP000595197"/>
    </source>
</evidence>
<keyword evidence="3" id="KW-0813">Transport</keyword>
<evidence type="ECO:0000256" key="1">
    <source>
        <dbReference type="ARBA" id="ARBA00001935"/>
    </source>
</evidence>
<dbReference type="EMBL" id="CP067424">
    <property type="protein sequence ID" value="QQP93983.1"/>
    <property type="molecule type" value="Genomic_DNA"/>
</dbReference>
<organism evidence="10 11">
    <name type="scientific">Skermanella cutis</name>
    <dbReference type="NCBI Taxonomy" id="2775420"/>
    <lineage>
        <taxon>Bacteria</taxon>
        <taxon>Pseudomonadati</taxon>
        <taxon>Pseudomonadota</taxon>
        <taxon>Alphaproteobacteria</taxon>
        <taxon>Rhodospirillales</taxon>
        <taxon>Azospirillaceae</taxon>
        <taxon>Skermanella</taxon>
    </lineage>
</organism>
<evidence type="ECO:0000256" key="7">
    <source>
        <dbReference type="ARBA" id="ARBA00023008"/>
    </source>
</evidence>
<evidence type="ECO:0000313" key="10">
    <source>
        <dbReference type="EMBL" id="QQP93983.1"/>
    </source>
</evidence>
<dbReference type="InterPro" id="IPR008972">
    <property type="entry name" value="Cupredoxin"/>
</dbReference>
<dbReference type="RefSeq" id="WP_201083833.1">
    <property type="nucleotide sequence ID" value="NZ_CP067424.1"/>
</dbReference>
<dbReference type="Pfam" id="PF00127">
    <property type="entry name" value="Copper-bind"/>
    <property type="match status" value="1"/>
</dbReference>
<evidence type="ECO:0000256" key="8">
    <source>
        <dbReference type="SAM" id="SignalP"/>
    </source>
</evidence>
<evidence type="ECO:0000259" key="9">
    <source>
        <dbReference type="Pfam" id="PF00127"/>
    </source>
</evidence>
<geneLocation type="plasmid" evidence="10 11">
    <name>pTT6-4</name>
</geneLocation>
<keyword evidence="10" id="KW-0614">Plasmid</keyword>
<evidence type="ECO:0000256" key="2">
    <source>
        <dbReference type="ARBA" id="ARBA00004418"/>
    </source>
</evidence>
<accession>A0ABX7BHW7</accession>